<accession>A0A094ZI24</accession>
<gene>
    <name evidence="1" type="ORF">AtDm6_2534</name>
</gene>
<evidence type="ECO:0000313" key="1">
    <source>
        <dbReference type="EMBL" id="KGB22166.1"/>
    </source>
</evidence>
<dbReference type="PATRIC" id="fig|104102.7.peg.2505"/>
<sequence>MPFASRKSTLPVSLFHLYHKRHRLALTPRFLPHNRKEP</sequence>
<reference evidence="1 2" key="1">
    <citation type="submission" date="2014-06" db="EMBL/GenBank/DDBJ databases">
        <title>Functional and comparative genomic analyses of the Drosophila gut microbiota identify candidate symbiosis factors.</title>
        <authorList>
            <person name="Newell P.D."/>
            <person name="Chaston J.M."/>
            <person name="Douglas A.E."/>
        </authorList>
    </citation>
    <scope>NUCLEOTIDE SEQUENCE [LARGE SCALE GENOMIC DNA]</scope>
    <source>
        <strain evidence="1 2">DmCS_006</strain>
    </source>
</reference>
<dbReference type="EMBL" id="JOKM01000085">
    <property type="protein sequence ID" value="KGB22166.1"/>
    <property type="molecule type" value="Genomic_DNA"/>
</dbReference>
<keyword evidence="2" id="KW-1185">Reference proteome</keyword>
<dbReference type="AlphaFoldDB" id="A0A094ZI24"/>
<organism evidence="1 2">
    <name type="scientific">Acetobacter tropicalis</name>
    <dbReference type="NCBI Taxonomy" id="104102"/>
    <lineage>
        <taxon>Bacteria</taxon>
        <taxon>Pseudomonadati</taxon>
        <taxon>Pseudomonadota</taxon>
        <taxon>Alphaproteobacteria</taxon>
        <taxon>Acetobacterales</taxon>
        <taxon>Acetobacteraceae</taxon>
        <taxon>Acetobacter</taxon>
    </lineage>
</organism>
<protein>
    <submittedName>
        <fullName evidence="1">Uncharacterized protein</fullName>
    </submittedName>
</protein>
<proteinExistence type="predicted"/>
<comment type="caution">
    <text evidence="1">The sequence shown here is derived from an EMBL/GenBank/DDBJ whole genome shotgun (WGS) entry which is preliminary data.</text>
</comment>
<evidence type="ECO:0000313" key="2">
    <source>
        <dbReference type="Proteomes" id="UP000029448"/>
    </source>
</evidence>
<name>A0A094ZI24_9PROT</name>
<dbReference type="Proteomes" id="UP000029448">
    <property type="component" value="Unassembled WGS sequence"/>
</dbReference>